<dbReference type="GO" id="GO:0045881">
    <property type="term" value="P:positive regulation of sporulation resulting in formation of a cellular spore"/>
    <property type="evidence" value="ECO:0007669"/>
    <property type="project" value="TreeGrafter"/>
</dbReference>
<dbReference type="Proteomes" id="UP000323917">
    <property type="component" value="Chromosome"/>
</dbReference>
<evidence type="ECO:0000259" key="4">
    <source>
        <dbReference type="SMART" id="SM00470"/>
    </source>
</evidence>
<keyword evidence="2" id="KW-0808">Transferase</keyword>
<organism evidence="5 6">
    <name type="scientific">Bythopirellula goksoeyrii</name>
    <dbReference type="NCBI Taxonomy" id="1400387"/>
    <lineage>
        <taxon>Bacteria</taxon>
        <taxon>Pseudomonadati</taxon>
        <taxon>Planctomycetota</taxon>
        <taxon>Planctomycetia</taxon>
        <taxon>Pirellulales</taxon>
        <taxon>Lacipirellulaceae</taxon>
        <taxon>Bythopirellula</taxon>
    </lineage>
</organism>
<dbReference type="EC" id="2.1.1.-" evidence="3"/>
<evidence type="ECO:0000313" key="6">
    <source>
        <dbReference type="Proteomes" id="UP000323917"/>
    </source>
</evidence>
<dbReference type="PRINTS" id="PR00508">
    <property type="entry name" value="S21N4MTFRASE"/>
</dbReference>
<dbReference type="GO" id="GO:0007059">
    <property type="term" value="P:chromosome segregation"/>
    <property type="evidence" value="ECO:0007669"/>
    <property type="project" value="TreeGrafter"/>
</dbReference>
<reference evidence="5 6" key="1">
    <citation type="submission" date="2019-08" db="EMBL/GenBank/DDBJ databases">
        <title>Deep-cultivation of Planctomycetes and their phenomic and genomic characterization uncovers novel biology.</title>
        <authorList>
            <person name="Wiegand S."/>
            <person name="Jogler M."/>
            <person name="Boedeker C."/>
            <person name="Pinto D."/>
            <person name="Vollmers J."/>
            <person name="Rivas-Marin E."/>
            <person name="Kohn T."/>
            <person name="Peeters S.H."/>
            <person name="Heuer A."/>
            <person name="Rast P."/>
            <person name="Oberbeckmann S."/>
            <person name="Bunk B."/>
            <person name="Jeske O."/>
            <person name="Meyerdierks A."/>
            <person name="Storesund J.E."/>
            <person name="Kallscheuer N."/>
            <person name="Luecker S."/>
            <person name="Lage O.M."/>
            <person name="Pohl T."/>
            <person name="Merkel B.J."/>
            <person name="Hornburger P."/>
            <person name="Mueller R.-W."/>
            <person name="Bruemmer F."/>
            <person name="Labrenz M."/>
            <person name="Spormann A.M."/>
            <person name="Op den Camp H."/>
            <person name="Overmann J."/>
            <person name="Amann R."/>
            <person name="Jetten M.S.M."/>
            <person name="Mascher T."/>
            <person name="Medema M.H."/>
            <person name="Devos D.P."/>
            <person name="Kaster A.-K."/>
            <person name="Ovreas L."/>
            <person name="Rohde M."/>
            <person name="Galperin M.Y."/>
            <person name="Jogler C."/>
        </authorList>
    </citation>
    <scope>NUCLEOTIDE SEQUENCE [LARGE SCALE GENOMIC DNA]</scope>
    <source>
        <strain evidence="5 6">Pr1d</strain>
    </source>
</reference>
<dbReference type="AlphaFoldDB" id="A0A5B9QH75"/>
<dbReference type="EMBL" id="CP042913">
    <property type="protein sequence ID" value="QEG36316.1"/>
    <property type="molecule type" value="Genomic_DNA"/>
</dbReference>
<protein>
    <recommendedName>
        <fullName evidence="3">Methyltransferase</fullName>
        <ecNumber evidence="3">2.1.1.-</ecNumber>
    </recommendedName>
</protein>
<dbReference type="Pfam" id="PF02195">
    <property type="entry name" value="ParB_N"/>
    <property type="match status" value="1"/>
</dbReference>
<dbReference type="PIRSF" id="PIRSF036758">
    <property type="entry name" value="Aden_M_ParB"/>
    <property type="match status" value="1"/>
</dbReference>
<feature type="domain" description="ParB-like N-terminal" evidence="4">
    <location>
        <begin position="4"/>
        <end position="89"/>
    </location>
</feature>
<evidence type="ECO:0000256" key="3">
    <source>
        <dbReference type="RuleBase" id="RU362026"/>
    </source>
</evidence>
<dbReference type="PANTHER" id="PTHR33375">
    <property type="entry name" value="CHROMOSOME-PARTITIONING PROTEIN PARB-RELATED"/>
    <property type="match status" value="1"/>
</dbReference>
<dbReference type="GO" id="GO:0032259">
    <property type="term" value="P:methylation"/>
    <property type="evidence" value="ECO:0007669"/>
    <property type="project" value="UniProtKB-KW"/>
</dbReference>
<dbReference type="GO" id="GO:0005694">
    <property type="term" value="C:chromosome"/>
    <property type="evidence" value="ECO:0007669"/>
    <property type="project" value="TreeGrafter"/>
</dbReference>
<name>A0A5B9QH75_9BACT</name>
<dbReference type="InterPro" id="IPR036086">
    <property type="entry name" value="ParB/Sulfiredoxin_sf"/>
</dbReference>
<dbReference type="InterPro" id="IPR001091">
    <property type="entry name" value="RM_Methyltransferase"/>
</dbReference>
<dbReference type="Pfam" id="PF01555">
    <property type="entry name" value="N6_N4_Mtase"/>
    <property type="match status" value="1"/>
</dbReference>
<accession>A0A5B9QH75</accession>
<evidence type="ECO:0000313" key="5">
    <source>
        <dbReference type="EMBL" id="QEG36316.1"/>
    </source>
</evidence>
<dbReference type="Gene3D" id="3.90.1530.10">
    <property type="entry name" value="Conserved hypothetical protein from pyrococcus furiosus pfu- 392566-001, ParB domain"/>
    <property type="match status" value="1"/>
</dbReference>
<dbReference type="Gene3D" id="3.40.50.150">
    <property type="entry name" value="Vaccinia Virus protein VP39"/>
    <property type="match status" value="1"/>
</dbReference>
<dbReference type="InterPro" id="IPR050336">
    <property type="entry name" value="Chromosome_partition/occlusion"/>
</dbReference>
<dbReference type="PANTHER" id="PTHR33375:SF1">
    <property type="entry name" value="CHROMOSOME-PARTITIONING PROTEIN PARB-RELATED"/>
    <property type="match status" value="1"/>
</dbReference>
<dbReference type="OrthoDB" id="9773571at2"/>
<dbReference type="GO" id="GO:0008170">
    <property type="term" value="F:N-methyltransferase activity"/>
    <property type="evidence" value="ECO:0007669"/>
    <property type="project" value="InterPro"/>
</dbReference>
<keyword evidence="6" id="KW-1185">Reference proteome</keyword>
<evidence type="ECO:0000256" key="1">
    <source>
        <dbReference type="ARBA" id="ARBA00022603"/>
    </source>
</evidence>
<evidence type="ECO:0000256" key="2">
    <source>
        <dbReference type="ARBA" id="ARBA00022679"/>
    </source>
</evidence>
<dbReference type="RefSeq" id="WP_148074679.1">
    <property type="nucleotide sequence ID" value="NZ_CP042913.1"/>
</dbReference>
<dbReference type="InterPro" id="IPR015840">
    <property type="entry name" value="DNA_MeTrfase_ParB"/>
</dbReference>
<proteinExistence type="inferred from homology"/>
<dbReference type="InterPro" id="IPR003115">
    <property type="entry name" value="ParB_N"/>
</dbReference>
<sequence>MKIQMCKLADIRPYHRNPRVNDEAVEAVAKSLREFGFRQPIVVDSDNVIVVGHTRWKAAKLLDLNEVPVHVAADLTTEQARAYRIADNQTATIADWDLDLLPTELLELQQADFDLDVLGFSQDELTKFMGDEAADGLTDPDEIPAPPDEAITQPGDLWVLGEHRLLCGDSSLHRAVDRLLDGATIQLANCDPPYNVKVEPRSNNAIAAGNSSHHQKFDLARHPEKSIPTQKKMRAKDRPLINDFVSDVEFDILLEAWFGNIARVLEPGRGFYIWGGYANCGNYPPVLEATGLYFSQAIIWDKQHPVLTRKDFMGAHEWCFYGWREGAAHQYFGPHNATDLWHVKKINPNAMVHLTEKPVELAVRAIQYSSRPGENVLDLFGGSGSTLIACEQTGRKAYLMELDPPYCDVIVQRWEQFTGKKAERVPAE</sequence>
<dbReference type="SMART" id="SM00470">
    <property type="entry name" value="ParB"/>
    <property type="match status" value="1"/>
</dbReference>
<dbReference type="KEGG" id="bgok:Pr1d_36290"/>
<dbReference type="SUPFAM" id="SSF53335">
    <property type="entry name" value="S-adenosyl-L-methionine-dependent methyltransferases"/>
    <property type="match status" value="1"/>
</dbReference>
<dbReference type="InterPro" id="IPR029063">
    <property type="entry name" value="SAM-dependent_MTases_sf"/>
</dbReference>
<dbReference type="SUPFAM" id="SSF110849">
    <property type="entry name" value="ParB/Sulfiredoxin"/>
    <property type="match status" value="1"/>
</dbReference>
<gene>
    <name evidence="5" type="primary">spo0C</name>
    <name evidence="5" type="ORF">Pr1d_36290</name>
</gene>
<dbReference type="REBASE" id="359395">
    <property type="entry name" value="M.BgoPr1dORF36290P"/>
</dbReference>
<comment type="similarity">
    <text evidence="3">Belongs to the N(4)/N(6)-methyltransferase family.</text>
</comment>
<dbReference type="CDD" id="cd16402">
    <property type="entry name" value="ParB_N_like_MT"/>
    <property type="match status" value="1"/>
</dbReference>
<dbReference type="GO" id="GO:0003677">
    <property type="term" value="F:DNA binding"/>
    <property type="evidence" value="ECO:0007669"/>
    <property type="project" value="InterPro"/>
</dbReference>
<dbReference type="InterPro" id="IPR002941">
    <property type="entry name" value="DNA_methylase_N4/N6"/>
</dbReference>
<keyword evidence="1" id="KW-0489">Methyltransferase</keyword>